<dbReference type="SUPFAM" id="SSF48452">
    <property type="entry name" value="TPR-like"/>
    <property type="match status" value="1"/>
</dbReference>
<comment type="caution">
    <text evidence="6">The sequence shown here is derived from an EMBL/GenBank/DDBJ whole genome shotgun (WGS) entry which is preliminary data.</text>
</comment>
<dbReference type="GO" id="GO:0005524">
    <property type="term" value="F:ATP binding"/>
    <property type="evidence" value="ECO:0007669"/>
    <property type="project" value="UniProtKB-UniRule"/>
</dbReference>
<evidence type="ECO:0000256" key="4">
    <source>
        <dbReference type="PROSITE-ProRule" id="PRU10141"/>
    </source>
</evidence>
<dbReference type="Gene3D" id="1.25.40.10">
    <property type="entry name" value="Tetratricopeptide repeat domain"/>
    <property type="match status" value="2"/>
</dbReference>
<protein>
    <recommendedName>
        <fullName evidence="5">Protein kinase domain-containing protein</fullName>
    </recommendedName>
</protein>
<dbReference type="Pfam" id="PF13181">
    <property type="entry name" value="TPR_8"/>
    <property type="match status" value="1"/>
</dbReference>
<dbReference type="PROSITE" id="PS50293">
    <property type="entry name" value="TPR_REGION"/>
    <property type="match status" value="3"/>
</dbReference>
<keyword evidence="2 4" id="KW-0067">ATP-binding</keyword>
<organism evidence="6 7">
    <name type="scientific">Reticulibacter mediterranei</name>
    <dbReference type="NCBI Taxonomy" id="2778369"/>
    <lineage>
        <taxon>Bacteria</taxon>
        <taxon>Bacillati</taxon>
        <taxon>Chloroflexota</taxon>
        <taxon>Ktedonobacteria</taxon>
        <taxon>Ktedonobacterales</taxon>
        <taxon>Reticulibacteraceae</taxon>
        <taxon>Reticulibacter</taxon>
    </lineage>
</organism>
<evidence type="ECO:0000259" key="5">
    <source>
        <dbReference type="PROSITE" id="PS50011"/>
    </source>
</evidence>
<dbReference type="InterPro" id="IPR000719">
    <property type="entry name" value="Prot_kinase_dom"/>
</dbReference>
<reference evidence="6" key="1">
    <citation type="submission" date="2020-10" db="EMBL/GenBank/DDBJ databases">
        <title>Taxonomic study of unclassified bacteria belonging to the class Ktedonobacteria.</title>
        <authorList>
            <person name="Yabe S."/>
            <person name="Wang C.M."/>
            <person name="Zheng Y."/>
            <person name="Sakai Y."/>
            <person name="Cavaletti L."/>
            <person name="Monciardini P."/>
            <person name="Donadio S."/>
        </authorList>
    </citation>
    <scope>NUCLEOTIDE SEQUENCE</scope>
    <source>
        <strain evidence="6">ID150040</strain>
    </source>
</reference>
<keyword evidence="1 4" id="KW-0547">Nucleotide-binding</keyword>
<feature type="repeat" description="TPR" evidence="3">
    <location>
        <begin position="320"/>
        <end position="353"/>
    </location>
</feature>
<dbReference type="InterPro" id="IPR011990">
    <property type="entry name" value="TPR-like_helical_dom_sf"/>
</dbReference>
<dbReference type="SMART" id="SM00220">
    <property type="entry name" value="S_TKc"/>
    <property type="match status" value="1"/>
</dbReference>
<dbReference type="SUPFAM" id="SSF56112">
    <property type="entry name" value="Protein kinase-like (PK-like)"/>
    <property type="match status" value="1"/>
</dbReference>
<dbReference type="InterPro" id="IPR008271">
    <property type="entry name" value="Ser/Thr_kinase_AS"/>
</dbReference>
<evidence type="ECO:0000256" key="2">
    <source>
        <dbReference type="ARBA" id="ARBA00022840"/>
    </source>
</evidence>
<keyword evidence="7" id="KW-1185">Reference proteome</keyword>
<dbReference type="InterPro" id="IPR017441">
    <property type="entry name" value="Protein_kinase_ATP_BS"/>
</dbReference>
<evidence type="ECO:0000256" key="1">
    <source>
        <dbReference type="ARBA" id="ARBA00022741"/>
    </source>
</evidence>
<name>A0A8J3IUA3_9CHLR</name>
<dbReference type="PROSITE" id="PS00107">
    <property type="entry name" value="PROTEIN_KINASE_ATP"/>
    <property type="match status" value="1"/>
</dbReference>
<evidence type="ECO:0000256" key="3">
    <source>
        <dbReference type="PROSITE-ProRule" id="PRU00339"/>
    </source>
</evidence>
<sequence length="487" mass="55224">MKNKWKRKEDSAPSVWKTGDCILGEYDVTGIVGEGGMGIIYKIYHRTWRRDLVVKSPKPEIFAREDGKENFIREAETWANLREHPHLVRCYLVSIIGGIPRIFADYIEGGSLAEWIRQRRLYQGGPERALERMLDIAIQFAWGLHAAHEQGLVHQDVKPANVLLTSEGIAKVTDFGLARARVIAGQQQSGQELVQQSILISSRGMTPAYCSPEQATGQKLGRKTDIWSWGLSVFQMFTGEVTWRSGVTAREALARYKGMHPGIPEMPAELRNLLNRCFELHPEKRPATMLEVAMKLQAIYAHCVGHLYARDMPKFAEIRVNTLINRGCSLAELGRLEEALLTFEQAIYLDFNDATAYYYAGHALRDLERFKEALLAYEQAIRLDPNDPRAYFSKGGVLERLGRAEEALLAYEQAIRLDPNDPRVYYNKGGVLGQLGKAEEALLALEQAIRLDPNDADAYYYKGSVLRQLGRFKEAEQAEQKRRELSH</sequence>
<gene>
    <name evidence="6" type="ORF">KSF_086930</name>
</gene>
<evidence type="ECO:0000313" key="6">
    <source>
        <dbReference type="EMBL" id="GHO98645.1"/>
    </source>
</evidence>
<dbReference type="PROSITE" id="PS00108">
    <property type="entry name" value="PROTEIN_KINASE_ST"/>
    <property type="match status" value="1"/>
</dbReference>
<dbReference type="PANTHER" id="PTHR48011">
    <property type="entry name" value="CCR4-NOT TRANSCRIPTIONAL COMPLEX SUBUNIT CAF120-RELATED"/>
    <property type="match status" value="1"/>
</dbReference>
<dbReference type="InterPro" id="IPR011009">
    <property type="entry name" value="Kinase-like_dom_sf"/>
</dbReference>
<dbReference type="Gene3D" id="1.10.510.10">
    <property type="entry name" value="Transferase(Phosphotransferase) domain 1"/>
    <property type="match status" value="1"/>
</dbReference>
<feature type="repeat" description="TPR" evidence="3">
    <location>
        <begin position="354"/>
        <end position="387"/>
    </location>
</feature>
<dbReference type="AlphaFoldDB" id="A0A8J3IUA3"/>
<dbReference type="GO" id="GO:0004672">
    <property type="term" value="F:protein kinase activity"/>
    <property type="evidence" value="ECO:0007669"/>
    <property type="project" value="InterPro"/>
</dbReference>
<dbReference type="Pfam" id="PF13432">
    <property type="entry name" value="TPR_16"/>
    <property type="match status" value="2"/>
</dbReference>
<evidence type="ECO:0000313" key="7">
    <source>
        <dbReference type="Proteomes" id="UP000597444"/>
    </source>
</evidence>
<dbReference type="PROSITE" id="PS50011">
    <property type="entry name" value="PROTEIN_KINASE_DOM"/>
    <property type="match status" value="1"/>
</dbReference>
<dbReference type="Proteomes" id="UP000597444">
    <property type="component" value="Unassembled WGS sequence"/>
</dbReference>
<feature type="binding site" evidence="4">
    <location>
        <position position="55"/>
    </location>
    <ligand>
        <name>ATP</name>
        <dbReference type="ChEBI" id="CHEBI:30616"/>
    </ligand>
</feature>
<keyword evidence="3" id="KW-0802">TPR repeat</keyword>
<feature type="repeat" description="TPR" evidence="3">
    <location>
        <begin position="422"/>
        <end position="455"/>
    </location>
</feature>
<feature type="domain" description="Protein kinase" evidence="5">
    <location>
        <begin position="26"/>
        <end position="309"/>
    </location>
</feature>
<dbReference type="CDD" id="cd14014">
    <property type="entry name" value="STKc_PknB_like"/>
    <property type="match status" value="1"/>
</dbReference>
<dbReference type="RefSeq" id="WP_220209351.1">
    <property type="nucleotide sequence ID" value="NZ_BNJK01000002.1"/>
</dbReference>
<accession>A0A8J3IUA3</accession>
<dbReference type="SMART" id="SM00028">
    <property type="entry name" value="TPR"/>
    <property type="match status" value="5"/>
</dbReference>
<dbReference type="PANTHER" id="PTHR48011:SF84">
    <property type="entry name" value="KINASE, PUTATIVE-RELATED"/>
    <property type="match status" value="1"/>
</dbReference>
<dbReference type="InterPro" id="IPR019734">
    <property type="entry name" value="TPR_rpt"/>
</dbReference>
<dbReference type="EMBL" id="BNJK01000002">
    <property type="protein sequence ID" value="GHO98645.1"/>
    <property type="molecule type" value="Genomic_DNA"/>
</dbReference>
<proteinExistence type="predicted"/>
<dbReference type="GO" id="GO:0007165">
    <property type="term" value="P:signal transduction"/>
    <property type="evidence" value="ECO:0007669"/>
    <property type="project" value="TreeGrafter"/>
</dbReference>
<dbReference type="InterPro" id="IPR052751">
    <property type="entry name" value="Plant_MAPKKK"/>
</dbReference>
<feature type="repeat" description="TPR" evidence="3">
    <location>
        <begin position="388"/>
        <end position="421"/>
    </location>
</feature>
<dbReference type="Pfam" id="PF00069">
    <property type="entry name" value="Pkinase"/>
    <property type="match status" value="1"/>
</dbReference>
<dbReference type="PROSITE" id="PS50005">
    <property type="entry name" value="TPR"/>
    <property type="match status" value="4"/>
</dbReference>